<gene>
    <name evidence="8" type="ORF">GCM10025790_13460</name>
</gene>
<evidence type="ECO:0000256" key="2">
    <source>
        <dbReference type="ARBA" id="ARBA00022603"/>
    </source>
</evidence>
<keyword evidence="9" id="KW-1185">Reference proteome</keyword>
<keyword evidence="3" id="KW-0808">Transferase</keyword>
<dbReference type="Proteomes" id="UP001500368">
    <property type="component" value="Unassembled WGS sequence"/>
</dbReference>
<evidence type="ECO:0000259" key="7">
    <source>
        <dbReference type="Pfam" id="PF23186"/>
    </source>
</evidence>
<dbReference type="CDD" id="cd02440">
    <property type="entry name" value="AdoMet_MTases"/>
    <property type="match status" value="1"/>
</dbReference>
<dbReference type="RefSeq" id="WP_345477303.1">
    <property type="nucleotide sequence ID" value="NZ_BAABLW010000007.1"/>
</dbReference>
<dbReference type="Gene3D" id="3.40.50.150">
    <property type="entry name" value="Vaccinia Virus protein VP39"/>
    <property type="match status" value="1"/>
</dbReference>
<dbReference type="GO" id="GO:0032259">
    <property type="term" value="P:methylation"/>
    <property type="evidence" value="ECO:0007669"/>
    <property type="project" value="UniProtKB-KW"/>
</dbReference>
<dbReference type="PANTHER" id="PTHR45875">
    <property type="entry name" value="METHYLTRANSFERASE N6AMT1"/>
    <property type="match status" value="1"/>
</dbReference>
<dbReference type="InterPro" id="IPR007848">
    <property type="entry name" value="Small_mtfrase_dom"/>
</dbReference>
<dbReference type="InterPro" id="IPR002052">
    <property type="entry name" value="DNA_methylase_N6_adenine_CS"/>
</dbReference>
<dbReference type="SUPFAM" id="SSF53335">
    <property type="entry name" value="S-adenosyl-L-methionine-dependent methyltransferases"/>
    <property type="match status" value="1"/>
</dbReference>
<evidence type="ECO:0000313" key="9">
    <source>
        <dbReference type="Proteomes" id="UP001500368"/>
    </source>
</evidence>
<dbReference type="GO" id="GO:0008168">
    <property type="term" value="F:methyltransferase activity"/>
    <property type="evidence" value="ECO:0007669"/>
    <property type="project" value="UniProtKB-KW"/>
</dbReference>
<dbReference type="Pfam" id="PF23186">
    <property type="entry name" value="DUF7059"/>
    <property type="match status" value="1"/>
</dbReference>
<evidence type="ECO:0000256" key="3">
    <source>
        <dbReference type="ARBA" id="ARBA00022679"/>
    </source>
</evidence>
<comment type="similarity">
    <text evidence="1">Belongs to the eukaryotic/archaeal PrmC-related family.</text>
</comment>
<keyword evidence="2 8" id="KW-0489">Methyltransferase</keyword>
<dbReference type="PROSITE" id="PS00092">
    <property type="entry name" value="N6_MTASE"/>
    <property type="match status" value="1"/>
</dbReference>
<dbReference type="InterPro" id="IPR052190">
    <property type="entry name" value="Euk-Arch_PrmC-MTase"/>
</dbReference>
<evidence type="ECO:0000259" key="6">
    <source>
        <dbReference type="Pfam" id="PF05175"/>
    </source>
</evidence>
<protein>
    <submittedName>
        <fullName evidence="8">Methyltransferase</fullName>
    </submittedName>
</protein>
<reference evidence="9" key="1">
    <citation type="journal article" date="2019" name="Int. J. Syst. Evol. Microbiol.">
        <title>The Global Catalogue of Microorganisms (GCM) 10K type strain sequencing project: providing services to taxonomists for standard genome sequencing and annotation.</title>
        <authorList>
            <consortium name="The Broad Institute Genomics Platform"/>
            <consortium name="The Broad Institute Genome Sequencing Center for Infectious Disease"/>
            <person name="Wu L."/>
            <person name="Ma J."/>
        </authorList>
    </citation>
    <scope>NUCLEOTIDE SEQUENCE [LARGE SCALE GENOMIC DNA]</scope>
    <source>
        <strain evidence="9">JCM 19129</strain>
    </source>
</reference>
<dbReference type="InterPro" id="IPR055487">
    <property type="entry name" value="DUF7059"/>
</dbReference>
<keyword evidence="4" id="KW-0949">S-adenosyl-L-methionine</keyword>
<dbReference type="InterPro" id="IPR029063">
    <property type="entry name" value="SAM-dependent_MTases_sf"/>
</dbReference>
<feature type="region of interest" description="Disordered" evidence="5">
    <location>
        <begin position="331"/>
        <end position="353"/>
    </location>
</feature>
<dbReference type="PANTHER" id="PTHR45875:SF1">
    <property type="entry name" value="METHYLTRANSFERASE N6AMT1"/>
    <property type="match status" value="1"/>
</dbReference>
<sequence length="565" mass="61051">MSPDDAEVLSYPGTLPPASHDLQLITALREDLAEAGFSNEGVAEVLGAEPVAALDRDQLVAGQLRIQQLLDEDSLPRQQYACAVLTGLWLVSADVTGDQLTRALPRTGAHGLQQLNLADVLATGTDDGGRVIPRADLRPYQVETRSGEADLWISSDLAAHQLAGALPHDHVLGVGGASLTLASATHRRTVKTALDLGTGCGIQLVHLLDHAEHVVGTDISERALEFARFNLLLNAPALRLDPEALEERVELLHGSLLEPVAGRRFDLVVSNPPFVITPRSAEDEDQRYIYRDGGREGDSLMAELIAGLPEVLNPGGTAQMLGNWEIKVNDSAASGGEQPSTDQSGADQPTADQADAWENRPRSWVQQAGLHAWVIQRDRQSPAQYAEIWLRDAAEERDQQQYQQRYADYLRDFASRQVGGVGFGLLWLQKPETPDAALWLRFEEITGDVQQPLGPAIGRTVERALAAQHSSEQILEQSLTVAEDVTEERYQRFGAEHPEVIIARQGSGLRRARPVSSAAAGFLGAADGEFSAAQLIPAVCSLTGTEEDALAAEVLDLYIDGFLSA</sequence>
<evidence type="ECO:0000313" key="8">
    <source>
        <dbReference type="EMBL" id="GAA4918946.1"/>
    </source>
</evidence>
<evidence type="ECO:0000256" key="4">
    <source>
        <dbReference type="ARBA" id="ARBA00022691"/>
    </source>
</evidence>
<feature type="domain" description="Methyltransferase small" evidence="6">
    <location>
        <begin position="178"/>
        <end position="277"/>
    </location>
</feature>
<evidence type="ECO:0000256" key="5">
    <source>
        <dbReference type="SAM" id="MobiDB-lite"/>
    </source>
</evidence>
<name>A0ABP9G4F9_9MICC</name>
<dbReference type="Pfam" id="PF05175">
    <property type="entry name" value="MTS"/>
    <property type="match status" value="1"/>
</dbReference>
<comment type="caution">
    <text evidence="8">The sequence shown here is derived from an EMBL/GenBank/DDBJ whole genome shotgun (WGS) entry which is preliminary data.</text>
</comment>
<organism evidence="8 9">
    <name type="scientific">Nesterenkonia rhizosphaerae</name>
    <dbReference type="NCBI Taxonomy" id="1348272"/>
    <lineage>
        <taxon>Bacteria</taxon>
        <taxon>Bacillati</taxon>
        <taxon>Actinomycetota</taxon>
        <taxon>Actinomycetes</taxon>
        <taxon>Micrococcales</taxon>
        <taxon>Micrococcaceae</taxon>
        <taxon>Nesterenkonia</taxon>
    </lineage>
</organism>
<evidence type="ECO:0000256" key="1">
    <source>
        <dbReference type="ARBA" id="ARBA00006149"/>
    </source>
</evidence>
<proteinExistence type="inferred from homology"/>
<dbReference type="EMBL" id="BAABLW010000007">
    <property type="protein sequence ID" value="GAA4918946.1"/>
    <property type="molecule type" value="Genomic_DNA"/>
</dbReference>
<feature type="domain" description="DUF7059" evidence="7">
    <location>
        <begin position="34"/>
        <end position="120"/>
    </location>
</feature>
<feature type="compositionally biased region" description="Polar residues" evidence="5">
    <location>
        <begin position="337"/>
        <end position="351"/>
    </location>
</feature>
<accession>A0ABP9G4F9</accession>